<feature type="region of interest" description="Disordered" evidence="1">
    <location>
        <begin position="244"/>
        <end position="264"/>
    </location>
</feature>
<proteinExistence type="predicted"/>
<sequence length="434" mass="48544">MMILARIGRVFNSVFTELQRKGPPRLLHSNSSAEAPTLARSNSVIVYFVPLQLSPNSYWPEHGVEWAQFHVDHNILDNVLIERPSPNEDVTWVEGEGNHIPIQTWLIYQARLKFSLSPLLKEREGKEFTTEDLLHVYCVVGPKKDPKTQMYTGNHYLQLRKPNQPQTSSSSKSYIYFVLDSLAYLPSRFDCCRIQCQIKVSDLIEGAAIELVWPREEAKGLSMGSSRWSSSDLFGFSDKEVSEEATSEKATKGQGGRCRGRRWGSLGSSSEEEVGMVSRFNLGKKKDAGAKPYHSAFDPVLALPSQRQSFSQMCHPLNKPVRERGSFSRKRKVTNVDSSRDHETYLALENAIMFPQDVANLAIEGSEEFKYMLIKQGIQPADEEGVAAIEVGTTQGNDFMGGEVEIADEGERKKARGAKGKGIDEGNPNIPPTE</sequence>
<keyword evidence="3" id="KW-1185">Reference proteome</keyword>
<name>A0A7J0DG43_9ERIC</name>
<evidence type="ECO:0000313" key="3">
    <source>
        <dbReference type="Proteomes" id="UP000585474"/>
    </source>
</evidence>
<dbReference type="Proteomes" id="UP000585474">
    <property type="component" value="Unassembled WGS sequence"/>
</dbReference>
<reference evidence="3" key="1">
    <citation type="submission" date="2019-07" db="EMBL/GenBank/DDBJ databases">
        <title>De Novo Assembly of kiwifruit Actinidia rufa.</title>
        <authorList>
            <person name="Sugita-Konishi S."/>
            <person name="Sato K."/>
            <person name="Mori E."/>
            <person name="Abe Y."/>
            <person name="Kisaki G."/>
            <person name="Hamano K."/>
            <person name="Suezawa K."/>
            <person name="Otani M."/>
            <person name="Fukuda T."/>
            <person name="Manabe T."/>
            <person name="Gomi K."/>
            <person name="Tabuchi M."/>
            <person name="Akimitsu K."/>
            <person name="Kataoka I."/>
        </authorList>
    </citation>
    <scope>NUCLEOTIDE SEQUENCE [LARGE SCALE GENOMIC DNA]</scope>
    <source>
        <strain evidence="3">cv. Fuchu</strain>
    </source>
</reference>
<accession>A0A7J0DG43</accession>
<feature type="region of interest" description="Disordered" evidence="1">
    <location>
        <begin position="407"/>
        <end position="434"/>
    </location>
</feature>
<dbReference type="OrthoDB" id="1750920at2759"/>
<comment type="caution">
    <text evidence="2">The sequence shown here is derived from an EMBL/GenBank/DDBJ whole genome shotgun (WGS) entry which is preliminary data.</text>
</comment>
<protein>
    <submittedName>
        <fullName evidence="2">Uncharacterized protein</fullName>
    </submittedName>
</protein>
<dbReference type="EMBL" id="BJWL01000186">
    <property type="protein sequence ID" value="GFS33409.1"/>
    <property type="molecule type" value="Genomic_DNA"/>
</dbReference>
<organism evidence="2 3">
    <name type="scientific">Actinidia rufa</name>
    <dbReference type="NCBI Taxonomy" id="165716"/>
    <lineage>
        <taxon>Eukaryota</taxon>
        <taxon>Viridiplantae</taxon>
        <taxon>Streptophyta</taxon>
        <taxon>Embryophyta</taxon>
        <taxon>Tracheophyta</taxon>
        <taxon>Spermatophyta</taxon>
        <taxon>Magnoliopsida</taxon>
        <taxon>eudicotyledons</taxon>
        <taxon>Gunneridae</taxon>
        <taxon>Pentapetalae</taxon>
        <taxon>asterids</taxon>
        <taxon>Ericales</taxon>
        <taxon>Actinidiaceae</taxon>
        <taxon>Actinidia</taxon>
    </lineage>
</organism>
<gene>
    <name evidence="2" type="ORF">Acr_00g0028250</name>
</gene>
<evidence type="ECO:0000313" key="2">
    <source>
        <dbReference type="EMBL" id="GFS33409.1"/>
    </source>
</evidence>
<dbReference type="AlphaFoldDB" id="A0A7J0DG43"/>
<evidence type="ECO:0000256" key="1">
    <source>
        <dbReference type="SAM" id="MobiDB-lite"/>
    </source>
</evidence>